<dbReference type="EMBL" id="VTPC01090553">
    <property type="protein sequence ID" value="KAF2883162.1"/>
    <property type="molecule type" value="Genomic_DNA"/>
</dbReference>
<dbReference type="Proteomes" id="UP000801492">
    <property type="component" value="Unassembled WGS sequence"/>
</dbReference>
<proteinExistence type="predicted"/>
<gene>
    <name evidence="1" type="ORF">ILUMI_23010</name>
</gene>
<organism evidence="1 2">
    <name type="scientific">Ignelater luminosus</name>
    <name type="common">Cucubano</name>
    <name type="synonym">Pyrophorus luminosus</name>
    <dbReference type="NCBI Taxonomy" id="2038154"/>
    <lineage>
        <taxon>Eukaryota</taxon>
        <taxon>Metazoa</taxon>
        <taxon>Ecdysozoa</taxon>
        <taxon>Arthropoda</taxon>
        <taxon>Hexapoda</taxon>
        <taxon>Insecta</taxon>
        <taxon>Pterygota</taxon>
        <taxon>Neoptera</taxon>
        <taxon>Endopterygota</taxon>
        <taxon>Coleoptera</taxon>
        <taxon>Polyphaga</taxon>
        <taxon>Elateriformia</taxon>
        <taxon>Elateroidea</taxon>
        <taxon>Elateridae</taxon>
        <taxon>Agrypninae</taxon>
        <taxon>Pyrophorini</taxon>
        <taxon>Ignelater</taxon>
    </lineage>
</organism>
<protein>
    <submittedName>
        <fullName evidence="1">Uncharacterized protein</fullName>
    </submittedName>
</protein>
<evidence type="ECO:0000313" key="1">
    <source>
        <dbReference type="EMBL" id="KAF2883162.1"/>
    </source>
</evidence>
<name>A0A8K0CFG9_IGNLU</name>
<dbReference type="OrthoDB" id="6351383at2759"/>
<dbReference type="AlphaFoldDB" id="A0A8K0CFG9"/>
<comment type="caution">
    <text evidence="1">The sequence shown here is derived from an EMBL/GenBank/DDBJ whole genome shotgun (WGS) entry which is preliminary data.</text>
</comment>
<keyword evidence="2" id="KW-1185">Reference proteome</keyword>
<accession>A0A8K0CFG9</accession>
<sequence length="253" mass="28755">MKQKLLHRRDPLTGMKKMRDRSVDNIILHSILVKTKNGTDQLGLSLRSFRNTKAPIHEATTQTCLEENGLPVFLNKFRRVLTEEYNITFKASKSDSCSTCDSIHVPLGDAKAKNAVPRIEPLNTKLDLHHRRAQTGHKAIENASKKLSETYAITFDLQQALPTPKLSTGPTFYKKNVFCYNFSKHSGGEAFPVSLTKKGRPIAFDASFMEDLPLKYDAPLEMELSKLEHVMSCLIWTPQAYHCYYESLKPKQK</sequence>
<evidence type="ECO:0000313" key="2">
    <source>
        <dbReference type="Proteomes" id="UP000801492"/>
    </source>
</evidence>
<reference evidence="1" key="1">
    <citation type="submission" date="2019-08" db="EMBL/GenBank/DDBJ databases">
        <title>The genome of the North American firefly Photinus pyralis.</title>
        <authorList>
            <consortium name="Photinus pyralis genome working group"/>
            <person name="Fallon T.R."/>
            <person name="Sander Lower S.E."/>
            <person name="Weng J.-K."/>
        </authorList>
    </citation>
    <scope>NUCLEOTIDE SEQUENCE</scope>
    <source>
        <strain evidence="1">TRF0915ILg1</strain>
        <tissue evidence="1">Whole body</tissue>
    </source>
</reference>